<protein>
    <recommendedName>
        <fullName evidence="5">5-formyltetrahydrofolate cyclo-ligase</fullName>
        <ecNumber evidence="5">6.3.3.2</ecNumber>
    </recommendedName>
</protein>
<dbReference type="PIRSF" id="PIRSF006806">
    <property type="entry name" value="FTHF_cligase"/>
    <property type="match status" value="1"/>
</dbReference>
<dbReference type="Proteomes" id="UP000309117">
    <property type="component" value="Unassembled WGS sequence"/>
</dbReference>
<feature type="binding site" evidence="4">
    <location>
        <begin position="3"/>
        <end position="7"/>
    </location>
    <ligand>
        <name>ATP</name>
        <dbReference type="ChEBI" id="CHEBI:30616"/>
    </ligand>
</feature>
<gene>
    <name evidence="6" type="ORF">E5351_06515</name>
</gene>
<feature type="binding site" evidence="4">
    <location>
        <begin position="134"/>
        <end position="142"/>
    </location>
    <ligand>
        <name>ATP</name>
        <dbReference type="ChEBI" id="CHEBI:30616"/>
    </ligand>
</feature>
<keyword evidence="2 4" id="KW-0547">Nucleotide-binding</keyword>
<comment type="cofactor">
    <cofactor evidence="5">
        <name>Mg(2+)</name>
        <dbReference type="ChEBI" id="CHEBI:18420"/>
    </cofactor>
</comment>
<dbReference type="SUPFAM" id="SSF100950">
    <property type="entry name" value="NagB/RpiA/CoA transferase-like"/>
    <property type="match status" value="1"/>
</dbReference>
<dbReference type="InterPro" id="IPR024185">
    <property type="entry name" value="FTHF_cligase-like_sf"/>
</dbReference>
<dbReference type="Pfam" id="PF01812">
    <property type="entry name" value="5-FTHF_cyc-lig"/>
    <property type="match status" value="1"/>
</dbReference>
<keyword evidence="6" id="KW-0436">Ligase</keyword>
<evidence type="ECO:0000313" key="6">
    <source>
        <dbReference type="EMBL" id="TGY14694.1"/>
    </source>
</evidence>
<dbReference type="GO" id="GO:0005524">
    <property type="term" value="F:ATP binding"/>
    <property type="evidence" value="ECO:0007669"/>
    <property type="project" value="UniProtKB-KW"/>
</dbReference>
<evidence type="ECO:0000256" key="1">
    <source>
        <dbReference type="ARBA" id="ARBA00010638"/>
    </source>
</evidence>
<sequence length="188" mass="21635">MEKIDLRKKQIESLKEFADENQKKIEDKKLLDKFMSTNLWKNSQSIGITSSLPIEVDTSELIARLWDEGKDVYLARANNDPDHTQDFLEYTYMTKLKKSKFGVDEVANPDAKINNELDLIVVPGLAFALDSHARLGFGGGYYDRFLKKYPTKTIALANSRMIFEHAQWPVENFDVPIQTIITPTKIYK</sequence>
<name>A0A4S2BLK4_9LACO</name>
<dbReference type="Gene3D" id="3.40.50.10420">
    <property type="entry name" value="NagB/RpiA/CoA transferase-like"/>
    <property type="match status" value="1"/>
</dbReference>
<feature type="binding site" evidence="4">
    <location>
        <position position="55"/>
    </location>
    <ligand>
        <name>substrate</name>
    </ligand>
</feature>
<dbReference type="PANTHER" id="PTHR23407:SF1">
    <property type="entry name" value="5-FORMYLTETRAHYDROFOLATE CYCLO-LIGASE"/>
    <property type="match status" value="1"/>
</dbReference>
<dbReference type="InterPro" id="IPR002698">
    <property type="entry name" value="FTHF_cligase"/>
</dbReference>
<dbReference type="RefSeq" id="WP_004046091.1">
    <property type="nucleotide sequence ID" value="NZ_AQFR02000003.1"/>
</dbReference>
<dbReference type="PANTHER" id="PTHR23407">
    <property type="entry name" value="ATPASE INHIBITOR/5-FORMYLTETRAHYDROFOLATE CYCLO-LIGASE"/>
    <property type="match status" value="1"/>
</dbReference>
<dbReference type="GO" id="GO:0046872">
    <property type="term" value="F:metal ion binding"/>
    <property type="evidence" value="ECO:0007669"/>
    <property type="project" value="UniProtKB-KW"/>
</dbReference>
<accession>A0A4S2BLK4</accession>
<keyword evidence="5" id="KW-0460">Magnesium</keyword>
<evidence type="ECO:0000256" key="2">
    <source>
        <dbReference type="ARBA" id="ARBA00022741"/>
    </source>
</evidence>
<dbReference type="EMBL" id="SRYV01000010">
    <property type="protein sequence ID" value="TGY14694.1"/>
    <property type="molecule type" value="Genomic_DNA"/>
</dbReference>
<dbReference type="GO" id="GO:0035999">
    <property type="term" value="P:tetrahydrofolate interconversion"/>
    <property type="evidence" value="ECO:0007669"/>
    <property type="project" value="TreeGrafter"/>
</dbReference>
<dbReference type="AlphaFoldDB" id="A0A4S2BLK4"/>
<evidence type="ECO:0000256" key="4">
    <source>
        <dbReference type="PIRSR" id="PIRSR006806-1"/>
    </source>
</evidence>
<keyword evidence="3 4" id="KW-0067">ATP-binding</keyword>
<keyword evidence="5" id="KW-0479">Metal-binding</keyword>
<proteinExistence type="inferred from homology"/>
<dbReference type="NCBIfam" id="TIGR02727">
    <property type="entry name" value="MTHFS_bact"/>
    <property type="match status" value="1"/>
</dbReference>
<comment type="caution">
    <text evidence="6">The sequence shown here is derived from an EMBL/GenBank/DDBJ whole genome shotgun (WGS) entry which is preliminary data.</text>
</comment>
<reference evidence="6 7" key="1">
    <citation type="submission" date="2019-04" db="EMBL/GenBank/DDBJ databases">
        <title>Microbes associate with the intestines of laboratory mice.</title>
        <authorList>
            <person name="Navarre W."/>
            <person name="Wong E."/>
            <person name="Huang K."/>
            <person name="Tropini C."/>
            <person name="Ng K."/>
            <person name="Yu B."/>
        </authorList>
    </citation>
    <scope>NUCLEOTIDE SEQUENCE [LARGE SCALE GENOMIC DNA]</scope>
    <source>
        <strain evidence="6 7">NM61_E11</strain>
    </source>
</reference>
<dbReference type="EC" id="6.3.3.2" evidence="5"/>
<evidence type="ECO:0000256" key="3">
    <source>
        <dbReference type="ARBA" id="ARBA00022840"/>
    </source>
</evidence>
<dbReference type="GO" id="GO:0009396">
    <property type="term" value="P:folic acid-containing compound biosynthetic process"/>
    <property type="evidence" value="ECO:0007669"/>
    <property type="project" value="TreeGrafter"/>
</dbReference>
<dbReference type="InterPro" id="IPR037171">
    <property type="entry name" value="NagB/RpiA_transferase-like"/>
</dbReference>
<dbReference type="GO" id="GO:0030272">
    <property type="term" value="F:5-formyltetrahydrofolate cyclo-ligase activity"/>
    <property type="evidence" value="ECO:0007669"/>
    <property type="project" value="UniProtKB-EC"/>
</dbReference>
<evidence type="ECO:0000256" key="5">
    <source>
        <dbReference type="RuleBase" id="RU361279"/>
    </source>
</evidence>
<organism evidence="6 7">
    <name type="scientific">Lactobacillus intestinalis</name>
    <dbReference type="NCBI Taxonomy" id="151781"/>
    <lineage>
        <taxon>Bacteria</taxon>
        <taxon>Bacillati</taxon>
        <taxon>Bacillota</taxon>
        <taxon>Bacilli</taxon>
        <taxon>Lactobacillales</taxon>
        <taxon>Lactobacillaceae</taxon>
        <taxon>Lactobacillus</taxon>
    </lineage>
</organism>
<comment type="similarity">
    <text evidence="1 5">Belongs to the 5-formyltetrahydrofolate cyclo-ligase family.</text>
</comment>
<evidence type="ECO:0000313" key="7">
    <source>
        <dbReference type="Proteomes" id="UP000309117"/>
    </source>
</evidence>
<comment type="catalytic activity">
    <reaction evidence="5">
        <text>(6S)-5-formyl-5,6,7,8-tetrahydrofolate + ATP = (6R)-5,10-methenyltetrahydrofolate + ADP + phosphate</text>
        <dbReference type="Rhea" id="RHEA:10488"/>
        <dbReference type="ChEBI" id="CHEBI:30616"/>
        <dbReference type="ChEBI" id="CHEBI:43474"/>
        <dbReference type="ChEBI" id="CHEBI:57455"/>
        <dbReference type="ChEBI" id="CHEBI:57457"/>
        <dbReference type="ChEBI" id="CHEBI:456216"/>
        <dbReference type="EC" id="6.3.3.2"/>
    </reaction>
</comment>